<proteinExistence type="predicted"/>
<evidence type="ECO:0000313" key="2">
    <source>
        <dbReference type="Proteomes" id="UP001732700"/>
    </source>
</evidence>
<reference evidence="1" key="2">
    <citation type="submission" date="2025-09" db="UniProtKB">
        <authorList>
            <consortium name="EnsemblPlants"/>
        </authorList>
    </citation>
    <scope>IDENTIFICATION</scope>
</reference>
<name>A0ACD5UTY7_AVESA</name>
<keyword evidence="2" id="KW-1185">Reference proteome</keyword>
<accession>A0ACD5UTY7</accession>
<dbReference type="EnsemblPlants" id="AVESA.00010b.r2.2CG0318950.1">
    <property type="protein sequence ID" value="AVESA.00010b.r2.2CG0318950.1.CDS"/>
    <property type="gene ID" value="AVESA.00010b.r2.2CG0318950"/>
</dbReference>
<dbReference type="Proteomes" id="UP001732700">
    <property type="component" value="Chromosome 2C"/>
</dbReference>
<sequence>MTLTFAVRRREPVLIGPASPTPRETKRLSDVDDQGELRSQVRGIFFYRGSAMARSDDDPVDIFRRALSDALVHYYPLAGRLREVEDRKLVVDCTGQGVTFVEADADVRLADLEADGPGLVPPFPCIEELGFEVDGSSGVLNSPLVLIQVTRLLCGGFTVWHRFNHTMCDATGIIQFMSAVAELARGLPAPTVAPAWSRESLDARRPPTPSFPHREYEAAVPRALPPAPTDADMVRRSFVFGPTEVATLKKLCLPPHLRDRATSFEVLAAVLWRARTAVLGTLRPDEDARLITVVSVRRHSRTLGLPQGYYGFSCAYAGVVMAAGTLLSSPVADVVERVREAKASVTPEYVRSAADHLVLRGRPPLARANMFLLSDLRHVGFHRVDFGWGEPVYAGPSHVKVGNAFFVAVKNSDGEDAVAVPVALPRMAMDRFAAEIQTVLVGK</sequence>
<evidence type="ECO:0000313" key="1">
    <source>
        <dbReference type="EnsemblPlants" id="AVESA.00010b.r2.2CG0318950.1.CDS"/>
    </source>
</evidence>
<reference evidence="1" key="1">
    <citation type="submission" date="2021-05" db="EMBL/GenBank/DDBJ databases">
        <authorList>
            <person name="Scholz U."/>
            <person name="Mascher M."/>
            <person name="Fiebig A."/>
        </authorList>
    </citation>
    <scope>NUCLEOTIDE SEQUENCE [LARGE SCALE GENOMIC DNA]</scope>
</reference>
<organism evidence="1 2">
    <name type="scientific">Avena sativa</name>
    <name type="common">Oat</name>
    <dbReference type="NCBI Taxonomy" id="4498"/>
    <lineage>
        <taxon>Eukaryota</taxon>
        <taxon>Viridiplantae</taxon>
        <taxon>Streptophyta</taxon>
        <taxon>Embryophyta</taxon>
        <taxon>Tracheophyta</taxon>
        <taxon>Spermatophyta</taxon>
        <taxon>Magnoliopsida</taxon>
        <taxon>Liliopsida</taxon>
        <taxon>Poales</taxon>
        <taxon>Poaceae</taxon>
        <taxon>BOP clade</taxon>
        <taxon>Pooideae</taxon>
        <taxon>Poodae</taxon>
        <taxon>Poeae</taxon>
        <taxon>Poeae Chloroplast Group 1 (Aveneae type)</taxon>
        <taxon>Aveninae</taxon>
        <taxon>Avena</taxon>
    </lineage>
</organism>
<protein>
    <submittedName>
        <fullName evidence="1">Uncharacterized protein</fullName>
    </submittedName>
</protein>